<reference evidence="1" key="1">
    <citation type="journal article" date="2012" name="Nature">
        <title>The tomato genome sequence provides insights into fleshy fruit evolution.</title>
        <authorList>
            <consortium name="Tomato Genome Consortium"/>
        </authorList>
    </citation>
    <scope>NUCLEOTIDE SEQUENCE [LARGE SCALE GENOMIC DNA]</scope>
    <source>
        <strain evidence="1">cv. Heinz 1706</strain>
    </source>
</reference>
<accession>A0A3Q7ITK5</accession>
<evidence type="ECO:0000313" key="2">
    <source>
        <dbReference type="Proteomes" id="UP000004994"/>
    </source>
</evidence>
<protein>
    <submittedName>
        <fullName evidence="1">Uncharacterized protein</fullName>
    </submittedName>
</protein>
<evidence type="ECO:0000313" key="1">
    <source>
        <dbReference type="EnsemblPlants" id="Solyc11g019990.2.1.1"/>
    </source>
</evidence>
<dbReference type="InParanoid" id="A0A3Q7ITK5"/>
<dbReference type="Gramene" id="Solyc11g019990.2.1">
    <property type="protein sequence ID" value="Solyc11g019990.2.1.1"/>
    <property type="gene ID" value="Solyc11g019990.2"/>
</dbReference>
<proteinExistence type="predicted"/>
<dbReference type="EnsemblPlants" id="Solyc11g019990.2.1">
    <property type="protein sequence ID" value="Solyc11g019990.2.1.1"/>
    <property type="gene ID" value="Solyc11g019990.2"/>
</dbReference>
<sequence>AKGLHKMD</sequence>
<organism evidence="1">
    <name type="scientific">Solanum lycopersicum</name>
    <name type="common">Tomato</name>
    <name type="synonym">Lycopersicon esculentum</name>
    <dbReference type="NCBI Taxonomy" id="4081"/>
    <lineage>
        <taxon>Eukaryota</taxon>
        <taxon>Viridiplantae</taxon>
        <taxon>Streptophyta</taxon>
        <taxon>Embryophyta</taxon>
        <taxon>Tracheophyta</taxon>
        <taxon>Spermatophyta</taxon>
        <taxon>Magnoliopsida</taxon>
        <taxon>eudicotyledons</taxon>
        <taxon>Gunneridae</taxon>
        <taxon>Pentapetalae</taxon>
        <taxon>asterids</taxon>
        <taxon>lamiids</taxon>
        <taxon>Solanales</taxon>
        <taxon>Solanaceae</taxon>
        <taxon>Solanoideae</taxon>
        <taxon>Solaneae</taxon>
        <taxon>Solanum</taxon>
        <taxon>Solanum subgen. Lycopersicon</taxon>
    </lineage>
</organism>
<name>A0A3Q7ITK5_SOLLC</name>
<keyword evidence="2" id="KW-1185">Reference proteome</keyword>
<reference evidence="1" key="2">
    <citation type="submission" date="2019-01" db="UniProtKB">
        <authorList>
            <consortium name="EnsemblPlants"/>
        </authorList>
    </citation>
    <scope>IDENTIFICATION</scope>
    <source>
        <strain evidence="1">cv. Heinz 1706</strain>
    </source>
</reference>
<dbReference type="Proteomes" id="UP000004994">
    <property type="component" value="Chromosome 11"/>
</dbReference>